<sequence length="308" mass="36373">MLLVYLKNKNFIGFKENELLEKKNKNILFQEKIEKENIKKILNFKKNEILYYTEEGNFKILELLGKNKKVLIKTPDFLLKDFEIYGDSHVFGLLDKTILTWKKINSKSWKIFAKISTKEKLDKIFILERSNLMITTSYHYNKIKLWSFLDERILFCGQSSLEEKIASIATERSKNYFAIGTLSGKLYLYNQNGILLNIMEHSKIHKKNFSRSKFFPLQFFDENTLFCGGNGHQILKWDLRIGKTVQYWNGHAGEIEHIVSPEKKNNSNSFYLLTADNKGVMKKWDIRFKKELFSYKFPSNQVLSLNIN</sequence>
<protein>
    <submittedName>
        <fullName evidence="1">Uncharacterized protein</fullName>
    </submittedName>
</protein>
<evidence type="ECO:0000313" key="1">
    <source>
        <dbReference type="EMBL" id="CAD8794577.1"/>
    </source>
</evidence>
<accession>A0A7S0VQF4</accession>
<proteinExistence type="predicted"/>
<organism evidence="1">
    <name type="scientific">Hemiselmis tepida</name>
    <dbReference type="NCBI Taxonomy" id="464990"/>
    <lineage>
        <taxon>Eukaryota</taxon>
        <taxon>Cryptophyceae</taxon>
        <taxon>Cryptomonadales</taxon>
        <taxon>Hemiselmidaceae</taxon>
        <taxon>Hemiselmis</taxon>
    </lineage>
</organism>
<dbReference type="SUPFAM" id="SSF50978">
    <property type="entry name" value="WD40 repeat-like"/>
    <property type="match status" value="1"/>
</dbReference>
<gene>
    <name evidence="1" type="ORF">HTEP1355_LOCUS8210</name>
</gene>
<dbReference type="EMBL" id="HBFN01014239">
    <property type="protein sequence ID" value="CAD8794577.1"/>
    <property type="molecule type" value="Transcribed_RNA"/>
</dbReference>
<reference evidence="1" key="1">
    <citation type="submission" date="2021-01" db="EMBL/GenBank/DDBJ databases">
        <authorList>
            <person name="Corre E."/>
            <person name="Pelletier E."/>
            <person name="Niang G."/>
            <person name="Scheremetjew M."/>
            <person name="Finn R."/>
            <person name="Kale V."/>
            <person name="Holt S."/>
            <person name="Cochrane G."/>
            <person name="Meng A."/>
            <person name="Brown T."/>
            <person name="Cohen L."/>
        </authorList>
    </citation>
    <scope>NUCLEOTIDE SEQUENCE</scope>
    <source>
        <strain evidence="1">CCMP443</strain>
    </source>
</reference>
<dbReference type="AlphaFoldDB" id="A0A7S0VQF4"/>
<dbReference type="InterPro" id="IPR015943">
    <property type="entry name" value="WD40/YVTN_repeat-like_dom_sf"/>
</dbReference>
<name>A0A7S0VQF4_9CRYP</name>
<dbReference type="InterPro" id="IPR036322">
    <property type="entry name" value="WD40_repeat_dom_sf"/>
</dbReference>
<dbReference type="Gene3D" id="2.130.10.10">
    <property type="entry name" value="YVTN repeat-like/Quinoprotein amine dehydrogenase"/>
    <property type="match status" value="1"/>
</dbReference>